<dbReference type="SUPFAM" id="SSF48452">
    <property type="entry name" value="TPR-like"/>
    <property type="match status" value="1"/>
</dbReference>
<dbReference type="InterPro" id="IPR011990">
    <property type="entry name" value="TPR-like_helical_dom_sf"/>
</dbReference>
<proteinExistence type="predicted"/>
<dbReference type="GO" id="GO:0042834">
    <property type="term" value="F:peptidoglycan binding"/>
    <property type="evidence" value="ECO:0007669"/>
    <property type="project" value="InterPro"/>
</dbReference>
<feature type="domain" description="SPOR" evidence="3">
    <location>
        <begin position="530"/>
        <end position="610"/>
    </location>
</feature>
<feature type="compositionally biased region" description="Basic and acidic residues" evidence="2">
    <location>
        <begin position="270"/>
        <end position="279"/>
    </location>
</feature>
<protein>
    <submittedName>
        <fullName evidence="4">SPOR domain-containing protein</fullName>
    </submittedName>
</protein>
<dbReference type="RefSeq" id="WP_317083662.1">
    <property type="nucleotide sequence ID" value="NZ_CP136594.1"/>
</dbReference>
<evidence type="ECO:0000259" key="3">
    <source>
        <dbReference type="PROSITE" id="PS51724"/>
    </source>
</evidence>
<feature type="repeat" description="TPR" evidence="1">
    <location>
        <begin position="69"/>
        <end position="102"/>
    </location>
</feature>
<dbReference type="InterPro" id="IPR036680">
    <property type="entry name" value="SPOR-like_sf"/>
</dbReference>
<dbReference type="PROSITE" id="PS51724">
    <property type="entry name" value="SPOR"/>
    <property type="match status" value="1"/>
</dbReference>
<feature type="region of interest" description="Disordered" evidence="2">
    <location>
        <begin position="363"/>
        <end position="487"/>
    </location>
</feature>
<name>A0AA97I0X9_9SPHN</name>
<evidence type="ECO:0000256" key="1">
    <source>
        <dbReference type="PROSITE-ProRule" id="PRU00339"/>
    </source>
</evidence>
<organism evidence="4 5">
    <name type="scientific">Alterisphingorhabdus coralli</name>
    <dbReference type="NCBI Taxonomy" id="3071408"/>
    <lineage>
        <taxon>Bacteria</taxon>
        <taxon>Pseudomonadati</taxon>
        <taxon>Pseudomonadota</taxon>
        <taxon>Alphaproteobacteria</taxon>
        <taxon>Sphingomonadales</taxon>
        <taxon>Sphingomonadaceae</taxon>
        <taxon>Alterisphingorhabdus (ex Yan et al. 2024)</taxon>
    </lineage>
</organism>
<accession>A0AA97I0X9</accession>
<dbReference type="AlphaFoldDB" id="A0AA97I0X9"/>
<dbReference type="SUPFAM" id="SSF110997">
    <property type="entry name" value="Sporulation related repeat"/>
    <property type="match status" value="1"/>
</dbReference>
<feature type="compositionally biased region" description="Polar residues" evidence="2">
    <location>
        <begin position="458"/>
        <end position="469"/>
    </location>
</feature>
<feature type="compositionally biased region" description="Low complexity" evidence="2">
    <location>
        <begin position="423"/>
        <end position="435"/>
    </location>
</feature>
<gene>
    <name evidence="4" type="ORF">RB602_05445</name>
</gene>
<dbReference type="EMBL" id="CP136594">
    <property type="protein sequence ID" value="WOE76159.1"/>
    <property type="molecule type" value="Genomic_DNA"/>
</dbReference>
<dbReference type="Proteomes" id="UP001302429">
    <property type="component" value="Chromosome"/>
</dbReference>
<dbReference type="Gene3D" id="1.25.40.10">
    <property type="entry name" value="Tetratricopeptide repeat domain"/>
    <property type="match status" value="1"/>
</dbReference>
<dbReference type="InterPro" id="IPR019734">
    <property type="entry name" value="TPR_rpt"/>
</dbReference>
<sequence length="620" mass="65413">MASHFPLIQSARFWPLCIAGTAMMVPFTHGGISLAQQSGAQSSLDVRSPEGTRELGNALQRLARNSRDLNALIDAGNAALTLGDPTAAIGFFARAEEIDPRNGRIKAGLGKAVLGTENPYEALRLFDEASALGIPASSFAADRGLAYDLVGKQELAQQDYQIAMRRENSDELTRRYALSLGISGRKDEAEAVLTPLLREQDVAAWRMRAFILAINDDMDGAIAISDATMRPRGARAIRPFLRYFPKLTPSQQAAAAHFGHFPQEANIGRDNPRNAEFADRSSSGSSRRIFRGSRADAGLIPVGEPLGAQSGDGKPERVVDRSPRRRPGNSSETAPSSPAPAPAPVETVVTQQTEQVAVAEAIQDLESGAQPANTDSGSETARPPAGPESTESAALEVEQAAANPPESLLAQTGSPSGEAAQNIASAAPDSTIAAAETQPVAPQSTVPMPGFESLGDPATSSFDLANTGSAAAEGGDAAQPPKEEPADFASLMADLSVPKEELARDQGAVDITAITPAKPKPKPAPEPAEPKHPSRHWVQVAIGADAAALSREWRRLSRKAPDAFAGKKGWYTPLNQTNRVLAGPFGSRREAQAFVNTLAESEFSAFTFTSDEGQVITPLK</sequence>
<keyword evidence="5" id="KW-1185">Reference proteome</keyword>
<reference evidence="4 5" key="1">
    <citation type="submission" date="2023-10" db="EMBL/GenBank/DDBJ databases">
        <title>Complete genome sequence of a Sphingomonadaceae bacterium.</title>
        <authorList>
            <person name="Yan C."/>
        </authorList>
    </citation>
    <scope>NUCLEOTIDE SEQUENCE [LARGE SCALE GENOMIC DNA]</scope>
    <source>
        <strain evidence="4 5">SCSIO 66989</strain>
    </source>
</reference>
<dbReference type="InterPro" id="IPR007730">
    <property type="entry name" value="SPOR-like_dom"/>
</dbReference>
<dbReference type="PROSITE" id="PS50005">
    <property type="entry name" value="TPR"/>
    <property type="match status" value="1"/>
</dbReference>
<dbReference type="Gene3D" id="3.30.70.1070">
    <property type="entry name" value="Sporulation related repeat"/>
    <property type="match status" value="1"/>
</dbReference>
<evidence type="ECO:0000313" key="5">
    <source>
        <dbReference type="Proteomes" id="UP001302429"/>
    </source>
</evidence>
<dbReference type="Pfam" id="PF05036">
    <property type="entry name" value="SPOR"/>
    <property type="match status" value="1"/>
</dbReference>
<evidence type="ECO:0000313" key="4">
    <source>
        <dbReference type="EMBL" id="WOE76159.1"/>
    </source>
</evidence>
<evidence type="ECO:0000256" key="2">
    <source>
        <dbReference type="SAM" id="MobiDB-lite"/>
    </source>
</evidence>
<feature type="compositionally biased region" description="Polar residues" evidence="2">
    <location>
        <begin position="370"/>
        <end position="379"/>
    </location>
</feature>
<feature type="region of interest" description="Disordered" evidence="2">
    <location>
        <begin position="506"/>
        <end position="534"/>
    </location>
</feature>
<dbReference type="KEGG" id="acoa:RB602_05445"/>
<keyword evidence="1" id="KW-0802">TPR repeat</keyword>
<feature type="region of interest" description="Disordered" evidence="2">
    <location>
        <begin position="263"/>
        <end position="347"/>
    </location>
</feature>
<feature type="compositionally biased region" description="Basic and acidic residues" evidence="2">
    <location>
        <begin position="313"/>
        <end position="322"/>
    </location>
</feature>